<sequence length="58" mass="6204">VTMLPAPIVHPFPIVTPGIMVVLPPIQQSSPIVTLPPYSIPLRRDCTSVSCVAPNIET</sequence>
<name>A0A2T3ZGF2_TRIA4</name>
<feature type="non-terminal residue" evidence="1">
    <location>
        <position position="1"/>
    </location>
</feature>
<evidence type="ECO:0000313" key="1">
    <source>
        <dbReference type="EMBL" id="PTB43869.1"/>
    </source>
</evidence>
<feature type="non-terminal residue" evidence="1">
    <location>
        <position position="58"/>
    </location>
</feature>
<gene>
    <name evidence="1" type="ORF">M441DRAFT_105770</name>
</gene>
<protein>
    <submittedName>
        <fullName evidence="1">Uncharacterized protein</fullName>
    </submittedName>
</protein>
<dbReference type="AlphaFoldDB" id="A0A2T3ZGF2"/>
<keyword evidence="2" id="KW-1185">Reference proteome</keyword>
<evidence type="ECO:0000313" key="2">
    <source>
        <dbReference type="Proteomes" id="UP000240493"/>
    </source>
</evidence>
<dbReference type="OrthoDB" id="5351653at2759"/>
<reference evidence="1 2" key="1">
    <citation type="submission" date="2016-07" db="EMBL/GenBank/DDBJ databases">
        <title>Multiple horizontal gene transfer events from other fungi enriched the ability of initially mycotrophic Trichoderma (Ascomycota) to feed on dead plant biomass.</title>
        <authorList>
            <consortium name="DOE Joint Genome Institute"/>
            <person name="Aerts A."/>
            <person name="Atanasova L."/>
            <person name="Chenthamara K."/>
            <person name="Zhang J."/>
            <person name="Grujic M."/>
            <person name="Henrissat B."/>
            <person name="Kuo A."/>
            <person name="Salamov A."/>
            <person name="Lipzen A."/>
            <person name="Labutti K."/>
            <person name="Barry K."/>
            <person name="Miao Y."/>
            <person name="Rahimi M.J."/>
            <person name="Shen Q."/>
            <person name="Grigoriev I.V."/>
            <person name="Kubicek C.P."/>
            <person name="Druzhinina I.S."/>
        </authorList>
    </citation>
    <scope>NUCLEOTIDE SEQUENCE [LARGE SCALE GENOMIC DNA]</scope>
    <source>
        <strain evidence="1 2">CBS 433.97</strain>
    </source>
</reference>
<dbReference type="EMBL" id="KZ679258">
    <property type="protein sequence ID" value="PTB43869.1"/>
    <property type="molecule type" value="Genomic_DNA"/>
</dbReference>
<dbReference type="Proteomes" id="UP000240493">
    <property type="component" value="Unassembled WGS sequence"/>
</dbReference>
<proteinExistence type="predicted"/>
<accession>A0A2T3ZGF2</accession>
<organism evidence="1 2">
    <name type="scientific">Trichoderma asperellum (strain ATCC 204424 / CBS 433.97 / NBRC 101777)</name>
    <dbReference type="NCBI Taxonomy" id="1042311"/>
    <lineage>
        <taxon>Eukaryota</taxon>
        <taxon>Fungi</taxon>
        <taxon>Dikarya</taxon>
        <taxon>Ascomycota</taxon>
        <taxon>Pezizomycotina</taxon>
        <taxon>Sordariomycetes</taxon>
        <taxon>Hypocreomycetidae</taxon>
        <taxon>Hypocreales</taxon>
        <taxon>Hypocreaceae</taxon>
        <taxon>Trichoderma</taxon>
    </lineage>
</organism>